<reference evidence="2 3" key="1">
    <citation type="submission" date="2020-07" db="EMBL/GenBank/DDBJ databases">
        <authorList>
            <person name="Sun Q."/>
        </authorList>
    </citation>
    <scope>NUCLEOTIDE SEQUENCE [LARGE SCALE GENOMIC DNA]</scope>
    <source>
        <strain evidence="2 3">CGMCC 1.13654</strain>
    </source>
</reference>
<feature type="transmembrane region" description="Helical" evidence="1">
    <location>
        <begin position="47"/>
        <end position="72"/>
    </location>
</feature>
<evidence type="ECO:0000313" key="2">
    <source>
        <dbReference type="EMBL" id="MBA2935741.1"/>
    </source>
</evidence>
<dbReference type="EMBL" id="JACEIB010000026">
    <property type="protein sequence ID" value="MBA2935741.1"/>
    <property type="molecule type" value="Genomic_DNA"/>
</dbReference>
<name>A0A838L8W5_9SPHN</name>
<dbReference type="Proteomes" id="UP000570166">
    <property type="component" value="Unassembled WGS sequence"/>
</dbReference>
<evidence type="ECO:0000256" key="1">
    <source>
        <dbReference type="SAM" id="Phobius"/>
    </source>
</evidence>
<proteinExistence type="predicted"/>
<protein>
    <recommendedName>
        <fullName evidence="4">Major facilitator superfamily (MFS) profile domain-containing protein</fullName>
    </recommendedName>
</protein>
<keyword evidence="3" id="KW-1185">Reference proteome</keyword>
<organism evidence="2 3">
    <name type="scientific">Sphingomonas chungangi</name>
    <dbReference type="NCBI Taxonomy" id="2683589"/>
    <lineage>
        <taxon>Bacteria</taxon>
        <taxon>Pseudomonadati</taxon>
        <taxon>Pseudomonadota</taxon>
        <taxon>Alphaproteobacteria</taxon>
        <taxon>Sphingomonadales</taxon>
        <taxon>Sphingomonadaceae</taxon>
        <taxon>Sphingomonas</taxon>
    </lineage>
</organism>
<dbReference type="AlphaFoldDB" id="A0A838L8W5"/>
<evidence type="ECO:0000313" key="3">
    <source>
        <dbReference type="Proteomes" id="UP000570166"/>
    </source>
</evidence>
<evidence type="ECO:0008006" key="4">
    <source>
        <dbReference type="Google" id="ProtNLM"/>
    </source>
</evidence>
<comment type="caution">
    <text evidence="2">The sequence shown here is derived from an EMBL/GenBank/DDBJ whole genome shotgun (WGS) entry which is preliminary data.</text>
</comment>
<keyword evidence="1" id="KW-0812">Transmembrane</keyword>
<sequence length="88" mass="8629">MTTALLADVDKEHAGIASAVLNAARQAAGAMGVAVFGSLAGDMPGQIVIGLGVSAIIAVVLLCLAAAMAAILMGRLRSSGTDAVRRPA</sequence>
<keyword evidence="1" id="KW-1133">Transmembrane helix</keyword>
<dbReference type="SUPFAM" id="SSF103473">
    <property type="entry name" value="MFS general substrate transporter"/>
    <property type="match status" value="1"/>
</dbReference>
<gene>
    <name evidence="2" type="ORF">HZF05_16790</name>
</gene>
<keyword evidence="1" id="KW-0472">Membrane</keyword>
<dbReference type="RefSeq" id="WP_160362943.1">
    <property type="nucleotide sequence ID" value="NZ_JACEIB010000026.1"/>
</dbReference>
<accession>A0A838L8W5</accession>
<dbReference type="InterPro" id="IPR036259">
    <property type="entry name" value="MFS_trans_sf"/>
</dbReference>